<accession>A0A495EB00</accession>
<sequence length="48" mass="5415">MSTPTVEAAINELMDWQWPAVEELLAKRGLLGDGLLVEHYTGLMSWLE</sequence>
<reference evidence="1 2" key="1">
    <citation type="submission" date="2018-10" db="EMBL/GenBank/DDBJ databases">
        <title>Genomic Encyclopedia of Type Strains, Phase IV (KMG-IV): sequencing the most valuable type-strain genomes for metagenomic binning, comparative biology and taxonomic classification.</title>
        <authorList>
            <person name="Goeker M."/>
        </authorList>
    </citation>
    <scope>NUCLEOTIDE SEQUENCE [LARGE SCALE GENOMIC DNA]</scope>
    <source>
        <strain evidence="1 2">DSM 25586</strain>
    </source>
</reference>
<protein>
    <submittedName>
        <fullName evidence="1">Uncharacterized protein</fullName>
    </submittedName>
</protein>
<dbReference type="Proteomes" id="UP000276055">
    <property type="component" value="Unassembled WGS sequence"/>
</dbReference>
<organism evidence="1 2">
    <name type="scientific">Arthrobacter oryzae</name>
    <dbReference type="NCBI Taxonomy" id="409290"/>
    <lineage>
        <taxon>Bacteria</taxon>
        <taxon>Bacillati</taxon>
        <taxon>Actinomycetota</taxon>
        <taxon>Actinomycetes</taxon>
        <taxon>Micrococcales</taxon>
        <taxon>Micrococcaceae</taxon>
        <taxon>Arthrobacter</taxon>
    </lineage>
</organism>
<comment type="caution">
    <text evidence="1">The sequence shown here is derived from an EMBL/GenBank/DDBJ whole genome shotgun (WGS) entry which is preliminary data.</text>
</comment>
<proteinExistence type="predicted"/>
<gene>
    <name evidence="1" type="ORF">C8D78_3383</name>
</gene>
<evidence type="ECO:0000313" key="1">
    <source>
        <dbReference type="EMBL" id="RKR13723.1"/>
    </source>
</evidence>
<dbReference type="EMBL" id="RBIR01000009">
    <property type="protein sequence ID" value="RKR13723.1"/>
    <property type="molecule type" value="Genomic_DNA"/>
</dbReference>
<dbReference type="AlphaFoldDB" id="A0A495EB00"/>
<name>A0A495EB00_9MICC</name>
<dbReference type="RefSeq" id="WP_244208452.1">
    <property type="nucleotide sequence ID" value="NZ_RBIR01000009.1"/>
</dbReference>
<evidence type="ECO:0000313" key="2">
    <source>
        <dbReference type="Proteomes" id="UP000276055"/>
    </source>
</evidence>